<accession>D0N5M9</accession>
<dbReference type="OrthoDB" id="118441at2759"/>
<dbReference type="RefSeq" id="XP_002998024.1">
    <property type="nucleotide sequence ID" value="XM_002997978.1"/>
</dbReference>
<organism evidence="2 3">
    <name type="scientific">Phytophthora infestans (strain T30-4)</name>
    <name type="common">Potato late blight agent</name>
    <dbReference type="NCBI Taxonomy" id="403677"/>
    <lineage>
        <taxon>Eukaryota</taxon>
        <taxon>Sar</taxon>
        <taxon>Stramenopiles</taxon>
        <taxon>Oomycota</taxon>
        <taxon>Peronosporomycetes</taxon>
        <taxon>Peronosporales</taxon>
        <taxon>Peronosporaceae</taxon>
        <taxon>Phytophthora</taxon>
    </lineage>
</organism>
<dbReference type="InParanoid" id="D0N5M9"/>
<keyword evidence="3" id="KW-1185">Reference proteome</keyword>
<protein>
    <recommendedName>
        <fullName evidence="4">Transmembrane protein</fullName>
    </recommendedName>
</protein>
<dbReference type="HOGENOM" id="CLU_2241882_0_0_1"/>
<feature type="transmembrane region" description="Helical" evidence="1">
    <location>
        <begin position="79"/>
        <end position="97"/>
    </location>
</feature>
<evidence type="ECO:0008006" key="4">
    <source>
        <dbReference type="Google" id="ProtNLM"/>
    </source>
</evidence>
<dbReference type="KEGG" id="pif:PITG_05769"/>
<keyword evidence="1" id="KW-0472">Membrane</keyword>
<keyword evidence="1" id="KW-1133">Transmembrane helix</keyword>
<dbReference type="EMBL" id="DS028126">
    <property type="protein sequence ID" value="EEY70370.1"/>
    <property type="molecule type" value="Genomic_DNA"/>
</dbReference>
<dbReference type="VEuPathDB" id="FungiDB:PITG_05769"/>
<gene>
    <name evidence="2" type="ORF">PITG_05769</name>
</gene>
<proteinExistence type="predicted"/>
<dbReference type="Proteomes" id="UP000006643">
    <property type="component" value="Unassembled WGS sequence"/>
</dbReference>
<feature type="transmembrane region" description="Helical" evidence="1">
    <location>
        <begin position="24"/>
        <end position="47"/>
    </location>
</feature>
<keyword evidence="1" id="KW-0812">Transmembrane</keyword>
<evidence type="ECO:0000313" key="2">
    <source>
        <dbReference type="EMBL" id="EEY70370.1"/>
    </source>
</evidence>
<name>D0N5M9_PHYIT</name>
<dbReference type="AlphaFoldDB" id="D0N5M9"/>
<reference evidence="3" key="1">
    <citation type="journal article" date="2009" name="Nature">
        <title>Genome sequence and analysis of the Irish potato famine pathogen Phytophthora infestans.</title>
        <authorList>
            <consortium name="The Broad Institute Genome Sequencing Platform"/>
            <person name="Haas B.J."/>
            <person name="Kamoun S."/>
            <person name="Zody M.C."/>
            <person name="Jiang R.H."/>
            <person name="Handsaker R.E."/>
            <person name="Cano L.M."/>
            <person name="Grabherr M."/>
            <person name="Kodira C.D."/>
            <person name="Raffaele S."/>
            <person name="Torto-Alalibo T."/>
            <person name="Bozkurt T.O."/>
            <person name="Ah-Fong A.M."/>
            <person name="Alvarado L."/>
            <person name="Anderson V.L."/>
            <person name="Armstrong M.R."/>
            <person name="Avrova A."/>
            <person name="Baxter L."/>
            <person name="Beynon J."/>
            <person name="Boevink P.C."/>
            <person name="Bollmann S.R."/>
            <person name="Bos J.I."/>
            <person name="Bulone V."/>
            <person name="Cai G."/>
            <person name="Cakir C."/>
            <person name="Carrington J.C."/>
            <person name="Chawner M."/>
            <person name="Conti L."/>
            <person name="Costanzo S."/>
            <person name="Ewan R."/>
            <person name="Fahlgren N."/>
            <person name="Fischbach M.A."/>
            <person name="Fugelstad J."/>
            <person name="Gilroy E.M."/>
            <person name="Gnerre S."/>
            <person name="Green P.J."/>
            <person name="Grenville-Briggs L.J."/>
            <person name="Griffith J."/>
            <person name="Grunwald N.J."/>
            <person name="Horn K."/>
            <person name="Horner N.R."/>
            <person name="Hu C.H."/>
            <person name="Huitema E."/>
            <person name="Jeong D.H."/>
            <person name="Jones A.M."/>
            <person name="Jones J.D."/>
            <person name="Jones R.W."/>
            <person name="Karlsson E.K."/>
            <person name="Kunjeti S.G."/>
            <person name="Lamour K."/>
            <person name="Liu Z."/>
            <person name="Ma L."/>
            <person name="Maclean D."/>
            <person name="Chibucos M.C."/>
            <person name="McDonald H."/>
            <person name="McWalters J."/>
            <person name="Meijer H.J."/>
            <person name="Morgan W."/>
            <person name="Morris P.F."/>
            <person name="Munro C.A."/>
            <person name="O'Neill K."/>
            <person name="Ospina-Giraldo M."/>
            <person name="Pinzon A."/>
            <person name="Pritchard L."/>
            <person name="Ramsahoye B."/>
            <person name="Ren Q."/>
            <person name="Restrepo S."/>
            <person name="Roy S."/>
            <person name="Sadanandom A."/>
            <person name="Savidor A."/>
            <person name="Schornack S."/>
            <person name="Schwartz D.C."/>
            <person name="Schumann U.D."/>
            <person name="Schwessinger B."/>
            <person name="Seyer L."/>
            <person name="Sharpe T."/>
            <person name="Silvar C."/>
            <person name="Song J."/>
            <person name="Studholme D.J."/>
            <person name="Sykes S."/>
            <person name="Thines M."/>
            <person name="van de Vondervoort P.J."/>
            <person name="Phuntumart V."/>
            <person name="Wawra S."/>
            <person name="Weide R."/>
            <person name="Win J."/>
            <person name="Young C."/>
            <person name="Zhou S."/>
            <person name="Fry W."/>
            <person name="Meyers B.C."/>
            <person name="van West P."/>
            <person name="Ristaino J."/>
            <person name="Govers F."/>
            <person name="Birch P.R."/>
            <person name="Whisson S.C."/>
            <person name="Judelson H.S."/>
            <person name="Nusbaum C."/>
        </authorList>
    </citation>
    <scope>NUCLEOTIDE SEQUENCE [LARGE SCALE GENOMIC DNA]</scope>
    <source>
        <strain evidence="3">T30-4</strain>
    </source>
</reference>
<dbReference type="OMA" id="WIVPNRT"/>
<sequence length="105" mass="12270">MQWAITLDALPPSTMRLLAFRRSVLMLSVLTFELMGLVILSLELFALDRWIVPKIAVVDRVIFGRRVEVSTLSALVSRLWTIFLWDCKLMWFLSAALRRQRQRCC</sequence>
<dbReference type="GeneID" id="9471892"/>
<evidence type="ECO:0000256" key="1">
    <source>
        <dbReference type="SAM" id="Phobius"/>
    </source>
</evidence>
<evidence type="ECO:0000313" key="3">
    <source>
        <dbReference type="Proteomes" id="UP000006643"/>
    </source>
</evidence>